<proteinExistence type="predicted"/>
<keyword evidence="3" id="KW-1185">Reference proteome</keyword>
<name>A0A392MEP4_9FABA</name>
<dbReference type="InterPro" id="IPR029481">
    <property type="entry name" value="ABC_trans_N"/>
</dbReference>
<evidence type="ECO:0000259" key="1">
    <source>
        <dbReference type="Pfam" id="PF14510"/>
    </source>
</evidence>
<sequence length="181" mass="20399">VFSDSSHDLDDEEALKWAALEKLPTYNRLKKGLLTKSNGEVSEIDITDIGTHERKKLLERLVRVTEEDNERFILKLRERIDRVGICMPTIEARFENLNVEAEANVGSRALPTFFNFIANTIETYLNYLHILSSKKKHVTILKDASGIVKPCRMTLLLGPPSSGKTTLLLALAGRLDPNLKP</sequence>
<reference evidence="2 3" key="1">
    <citation type="journal article" date="2018" name="Front. Plant Sci.">
        <title>Red Clover (Trifolium pratense) and Zigzag Clover (T. medium) - A Picture of Genomic Similarities and Differences.</title>
        <authorList>
            <person name="Dluhosova J."/>
            <person name="Istvanek J."/>
            <person name="Nedelnik J."/>
            <person name="Repkova J."/>
        </authorList>
    </citation>
    <scope>NUCLEOTIDE SEQUENCE [LARGE SCALE GENOMIC DNA]</scope>
    <source>
        <strain evidence="3">cv. 10/8</strain>
        <tissue evidence="2">Leaf</tissue>
    </source>
</reference>
<comment type="caution">
    <text evidence="2">The sequence shown here is derived from an EMBL/GenBank/DDBJ whole genome shotgun (WGS) entry which is preliminary data.</text>
</comment>
<dbReference type="PANTHER" id="PTHR48040:SF20">
    <property type="entry name" value="PLEIOTROPIC DRUG RESISTANCE PROTEIN 1"/>
    <property type="match status" value="1"/>
</dbReference>
<evidence type="ECO:0000313" key="3">
    <source>
        <dbReference type="Proteomes" id="UP000265520"/>
    </source>
</evidence>
<organism evidence="2 3">
    <name type="scientific">Trifolium medium</name>
    <dbReference type="NCBI Taxonomy" id="97028"/>
    <lineage>
        <taxon>Eukaryota</taxon>
        <taxon>Viridiplantae</taxon>
        <taxon>Streptophyta</taxon>
        <taxon>Embryophyta</taxon>
        <taxon>Tracheophyta</taxon>
        <taxon>Spermatophyta</taxon>
        <taxon>Magnoliopsida</taxon>
        <taxon>eudicotyledons</taxon>
        <taxon>Gunneridae</taxon>
        <taxon>Pentapetalae</taxon>
        <taxon>rosids</taxon>
        <taxon>fabids</taxon>
        <taxon>Fabales</taxon>
        <taxon>Fabaceae</taxon>
        <taxon>Papilionoideae</taxon>
        <taxon>50 kb inversion clade</taxon>
        <taxon>NPAAA clade</taxon>
        <taxon>Hologalegina</taxon>
        <taxon>IRL clade</taxon>
        <taxon>Trifolieae</taxon>
        <taxon>Trifolium</taxon>
    </lineage>
</organism>
<accession>A0A392MEP4</accession>
<dbReference type="Gene3D" id="3.40.50.300">
    <property type="entry name" value="P-loop containing nucleotide triphosphate hydrolases"/>
    <property type="match status" value="1"/>
</dbReference>
<gene>
    <name evidence="2" type="ORF">A2U01_0006840</name>
</gene>
<dbReference type="Proteomes" id="UP000265520">
    <property type="component" value="Unassembled WGS sequence"/>
</dbReference>
<protein>
    <submittedName>
        <fullName evidence="2">Pleiotropic drug resistance protein 1-like</fullName>
    </submittedName>
</protein>
<dbReference type="Pfam" id="PF14510">
    <property type="entry name" value="ABC_trans_N"/>
    <property type="match status" value="1"/>
</dbReference>
<dbReference type="SUPFAM" id="SSF52540">
    <property type="entry name" value="P-loop containing nucleoside triphosphate hydrolases"/>
    <property type="match status" value="1"/>
</dbReference>
<evidence type="ECO:0000313" key="2">
    <source>
        <dbReference type="EMBL" id="MCH85987.1"/>
    </source>
</evidence>
<dbReference type="InterPro" id="IPR027417">
    <property type="entry name" value="P-loop_NTPase"/>
</dbReference>
<dbReference type="EMBL" id="LXQA010009525">
    <property type="protein sequence ID" value="MCH85987.1"/>
    <property type="molecule type" value="Genomic_DNA"/>
</dbReference>
<feature type="non-terminal residue" evidence="2">
    <location>
        <position position="1"/>
    </location>
</feature>
<dbReference type="PANTHER" id="PTHR48040">
    <property type="entry name" value="PLEIOTROPIC DRUG RESISTANCE PROTEIN 1-LIKE ISOFORM X1"/>
    <property type="match status" value="1"/>
</dbReference>
<dbReference type="AlphaFoldDB" id="A0A392MEP4"/>
<feature type="domain" description="Pleiotropic ABC efflux transporter N-terminal" evidence="1">
    <location>
        <begin position="66"/>
        <end position="116"/>
    </location>
</feature>